<gene>
    <name evidence="8" type="ORF">KUF71_024579</name>
</gene>
<keyword evidence="2" id="KW-0963">Cytoplasm</keyword>
<dbReference type="Pfam" id="PF13716">
    <property type="entry name" value="CRAL_TRIO_2"/>
    <property type="match status" value="1"/>
</dbReference>
<feature type="compositionally biased region" description="Low complexity" evidence="6">
    <location>
        <begin position="128"/>
        <end position="142"/>
    </location>
</feature>
<evidence type="ECO:0000256" key="2">
    <source>
        <dbReference type="ARBA" id="ARBA00022490"/>
    </source>
</evidence>
<dbReference type="Pfam" id="PF12496">
    <property type="entry name" value="BNIP2"/>
    <property type="match status" value="1"/>
</dbReference>
<protein>
    <submittedName>
        <fullName evidence="8">Protein prune-like protein 2</fullName>
    </submittedName>
</protein>
<dbReference type="InterPro" id="IPR036865">
    <property type="entry name" value="CRAL-TRIO_dom_sf"/>
</dbReference>
<proteinExistence type="predicted"/>
<dbReference type="PANTHER" id="PTHR12112">
    <property type="entry name" value="BNIP - RELATED"/>
    <property type="match status" value="1"/>
</dbReference>
<feature type="domain" description="CRAL-TRIO" evidence="7">
    <location>
        <begin position="297"/>
        <end position="459"/>
    </location>
</feature>
<feature type="region of interest" description="Disordered" evidence="6">
    <location>
        <begin position="128"/>
        <end position="150"/>
    </location>
</feature>
<evidence type="ECO:0000256" key="4">
    <source>
        <dbReference type="ARBA" id="ARBA00022801"/>
    </source>
</evidence>
<keyword evidence="9" id="KW-1185">Reference proteome</keyword>
<evidence type="ECO:0000256" key="1">
    <source>
        <dbReference type="ARBA" id="ARBA00004496"/>
    </source>
</evidence>
<sequence length="473" mass="53647">MTTVQDSLPYRTAEASTSAEVTSELMRRDTTNDHPLKDVDPDDFEALSKYAMMPKGVALAAFSRPSLDSNATLPENKFESRDREDSTFSLESLDLDLPSLDAYKVETVTFPKSPQELRQKLEASGVPLPLEYSSPVSSSETSICYDRDEDDDEDRSLYQAYLSPDCNNVQLKKDPLYQGPDSIPGSSLSRRRKIRVTADVLSSIATDTDTATDTTITEQMYTARDSSASPGGSDTELDDTFMPEMDSPDELEDSILECLENVEITPEAIPELTAAEERSEARHWRTVTVAGEERRIDMKVIEPYKRVLSHGGYLSAGCHNAIIVFSACFLPDKSRVDYDYVMDNLFLYVLTTLDQLITEDYVLIFLHGATRRSVIPTFPWIKRCYQLIDRRLRKTLQGLYIVHPTFWLKTLVVMTRPFISSKFSRKLRFVNSLDELYDLLPLEIASIPDKVKKYDEIKRSMRHGSSLSQTHRV</sequence>
<dbReference type="InterPro" id="IPR001251">
    <property type="entry name" value="CRAL-TRIO_dom"/>
</dbReference>
<comment type="caution">
    <text evidence="8">The sequence shown here is derived from an EMBL/GenBank/DDBJ whole genome shotgun (WGS) entry which is preliminary data.</text>
</comment>
<dbReference type="Gene3D" id="3.40.525.10">
    <property type="entry name" value="CRAL-TRIO lipid binding domain"/>
    <property type="match status" value="1"/>
</dbReference>
<dbReference type="InterPro" id="IPR022181">
    <property type="entry name" value="Bcl2-/adenovirus-E1B"/>
</dbReference>
<evidence type="ECO:0000256" key="6">
    <source>
        <dbReference type="SAM" id="MobiDB-lite"/>
    </source>
</evidence>
<name>A0AAE1LD72_9NEOP</name>
<dbReference type="AlphaFoldDB" id="A0AAE1LD72"/>
<dbReference type="PANTHER" id="PTHR12112:SF22">
    <property type="entry name" value="MANGANESE-DEPENDENT INORGANIC PYROPHOSPHATASE-RELATED"/>
    <property type="match status" value="1"/>
</dbReference>
<dbReference type="CDD" id="cd00170">
    <property type="entry name" value="SEC14"/>
    <property type="match status" value="1"/>
</dbReference>
<organism evidence="8 9">
    <name type="scientific">Frankliniella fusca</name>
    <dbReference type="NCBI Taxonomy" id="407009"/>
    <lineage>
        <taxon>Eukaryota</taxon>
        <taxon>Metazoa</taxon>
        <taxon>Ecdysozoa</taxon>
        <taxon>Arthropoda</taxon>
        <taxon>Hexapoda</taxon>
        <taxon>Insecta</taxon>
        <taxon>Pterygota</taxon>
        <taxon>Neoptera</taxon>
        <taxon>Paraneoptera</taxon>
        <taxon>Thysanoptera</taxon>
        <taxon>Terebrantia</taxon>
        <taxon>Thripoidea</taxon>
        <taxon>Thripidae</taxon>
        <taxon>Frankliniella</taxon>
    </lineage>
</organism>
<dbReference type="EMBL" id="JAHWGI010000422">
    <property type="protein sequence ID" value="KAK3915303.1"/>
    <property type="molecule type" value="Genomic_DNA"/>
</dbReference>
<keyword evidence="3" id="KW-0479">Metal-binding</keyword>
<keyword evidence="4" id="KW-0378">Hydrolase</keyword>
<evidence type="ECO:0000313" key="8">
    <source>
        <dbReference type="EMBL" id="KAK3915303.1"/>
    </source>
</evidence>
<evidence type="ECO:0000259" key="7">
    <source>
        <dbReference type="PROSITE" id="PS50191"/>
    </source>
</evidence>
<feature type="compositionally biased region" description="Basic and acidic residues" evidence="6">
    <location>
        <begin position="25"/>
        <end position="39"/>
    </location>
</feature>
<dbReference type="SUPFAM" id="SSF52087">
    <property type="entry name" value="CRAL/TRIO domain"/>
    <property type="match status" value="1"/>
</dbReference>
<evidence type="ECO:0000256" key="3">
    <source>
        <dbReference type="ARBA" id="ARBA00022723"/>
    </source>
</evidence>
<evidence type="ECO:0000256" key="5">
    <source>
        <dbReference type="ARBA" id="ARBA00023211"/>
    </source>
</evidence>
<dbReference type="PROSITE" id="PS50191">
    <property type="entry name" value="CRAL_TRIO"/>
    <property type="match status" value="1"/>
</dbReference>
<accession>A0AAE1LD72</accession>
<dbReference type="Proteomes" id="UP001219518">
    <property type="component" value="Unassembled WGS sequence"/>
</dbReference>
<evidence type="ECO:0000313" key="9">
    <source>
        <dbReference type="Proteomes" id="UP001219518"/>
    </source>
</evidence>
<comment type="subcellular location">
    <subcellularLocation>
        <location evidence="1">Cytoplasm</location>
    </subcellularLocation>
</comment>
<dbReference type="GO" id="GO:0005737">
    <property type="term" value="C:cytoplasm"/>
    <property type="evidence" value="ECO:0007669"/>
    <property type="project" value="UniProtKB-SubCell"/>
</dbReference>
<feature type="region of interest" description="Disordered" evidence="6">
    <location>
        <begin position="1"/>
        <end position="40"/>
    </location>
</feature>
<dbReference type="FunFam" id="3.40.525.10:FF:000001">
    <property type="entry name" value="BCL2/adenovirus E1B protein-interacting protein 2"/>
    <property type="match status" value="1"/>
</dbReference>
<reference evidence="8" key="2">
    <citation type="journal article" date="2023" name="BMC Genomics">
        <title>Pest status, molecular evolution, and epigenetic factors derived from the genome assembly of Frankliniella fusca, a thysanopteran phytovirus vector.</title>
        <authorList>
            <person name="Catto M.A."/>
            <person name="Labadie P.E."/>
            <person name="Jacobson A.L."/>
            <person name="Kennedy G.G."/>
            <person name="Srinivasan R."/>
            <person name="Hunt B.G."/>
        </authorList>
    </citation>
    <scope>NUCLEOTIDE SEQUENCE</scope>
    <source>
        <strain evidence="8">PL_HMW_Pooled</strain>
    </source>
</reference>
<keyword evidence="5" id="KW-0464">Manganese</keyword>
<reference evidence="8" key="1">
    <citation type="submission" date="2021-07" db="EMBL/GenBank/DDBJ databases">
        <authorList>
            <person name="Catto M.A."/>
            <person name="Jacobson A."/>
            <person name="Kennedy G."/>
            <person name="Labadie P."/>
            <person name="Hunt B.G."/>
            <person name="Srinivasan R."/>
        </authorList>
    </citation>
    <scope>NUCLEOTIDE SEQUENCE</scope>
    <source>
        <strain evidence="8">PL_HMW_Pooled</strain>
        <tissue evidence="8">Head</tissue>
    </source>
</reference>